<keyword evidence="3" id="KW-0862">Zinc</keyword>
<dbReference type="GO" id="GO:0005615">
    <property type="term" value="C:extracellular space"/>
    <property type="evidence" value="ECO:0007669"/>
    <property type="project" value="TreeGrafter"/>
</dbReference>
<dbReference type="Gene3D" id="2.40.50.120">
    <property type="match status" value="1"/>
</dbReference>
<dbReference type="GO" id="GO:0008191">
    <property type="term" value="F:metalloendopeptidase inhibitor activity"/>
    <property type="evidence" value="ECO:0007669"/>
    <property type="project" value="InterPro"/>
</dbReference>
<feature type="disulfide bond" evidence="4">
    <location>
        <begin position="144"/>
        <end position="155"/>
    </location>
</feature>
<dbReference type="OrthoDB" id="6041373at2759"/>
<evidence type="ECO:0000256" key="2">
    <source>
        <dbReference type="ARBA" id="ARBA00022525"/>
    </source>
</evidence>
<name>A0A8B6BRV4_MYTGA</name>
<dbReference type="SMART" id="SM00206">
    <property type="entry name" value="NTR"/>
    <property type="match status" value="1"/>
</dbReference>
<keyword evidence="4" id="KW-1015">Disulfide bond</keyword>
<comment type="caution">
    <text evidence="5">The sequence shown here is derived from an EMBL/GenBank/DDBJ whole genome shotgun (WGS) entry which is preliminary data.</text>
</comment>
<keyword evidence="2" id="KW-0964">Secreted</keyword>
<dbReference type="PANTHER" id="PTHR11844:SF25">
    <property type="entry name" value="NTR DOMAIN-CONTAINING PROTEIN"/>
    <property type="match status" value="1"/>
</dbReference>
<dbReference type="Proteomes" id="UP000596742">
    <property type="component" value="Unassembled WGS sequence"/>
</dbReference>
<feature type="disulfide bond" evidence="4">
    <location>
        <begin position="125"/>
        <end position="163"/>
    </location>
</feature>
<evidence type="ECO:0000256" key="3">
    <source>
        <dbReference type="PIRSR" id="PIRSR601820-1"/>
    </source>
</evidence>
<keyword evidence="6" id="KW-1185">Reference proteome</keyword>
<dbReference type="SUPFAM" id="SSF50242">
    <property type="entry name" value="TIMP-like"/>
    <property type="match status" value="1"/>
</dbReference>
<gene>
    <name evidence="5" type="ORF">MGAL_10B050141</name>
</gene>
<dbReference type="GO" id="GO:0031012">
    <property type="term" value="C:extracellular matrix"/>
    <property type="evidence" value="ECO:0007669"/>
    <property type="project" value="TreeGrafter"/>
</dbReference>
<dbReference type="PANTHER" id="PTHR11844">
    <property type="entry name" value="METALLOPROTEASE INHIBITOR"/>
    <property type="match status" value="1"/>
</dbReference>
<dbReference type="GO" id="GO:0051045">
    <property type="term" value="P:negative regulation of membrane protein ectodomain proteolysis"/>
    <property type="evidence" value="ECO:0007669"/>
    <property type="project" value="TreeGrafter"/>
</dbReference>
<evidence type="ECO:0000256" key="1">
    <source>
        <dbReference type="ARBA" id="ARBA00004613"/>
    </source>
</evidence>
<feature type="binding site" evidence="3">
    <location>
        <position position="5"/>
    </location>
    <ligand>
        <name>Zn(2+)</name>
        <dbReference type="ChEBI" id="CHEBI:29105"/>
        <note>ligand shared with metalloproteinase partner</note>
    </ligand>
</feature>
<dbReference type="InterPro" id="IPR001820">
    <property type="entry name" value="TIMP"/>
</dbReference>
<evidence type="ECO:0000313" key="5">
    <source>
        <dbReference type="EMBL" id="VDH93814.1"/>
    </source>
</evidence>
<reference evidence="5" key="1">
    <citation type="submission" date="2018-11" db="EMBL/GenBank/DDBJ databases">
        <authorList>
            <person name="Alioto T."/>
            <person name="Alioto T."/>
        </authorList>
    </citation>
    <scope>NUCLEOTIDE SEQUENCE</scope>
</reference>
<feature type="disulfide bond" evidence="4">
    <location>
        <begin position="7"/>
        <end position="98"/>
    </location>
</feature>
<evidence type="ECO:0000313" key="6">
    <source>
        <dbReference type="Proteomes" id="UP000596742"/>
    </source>
</evidence>
<evidence type="ECO:0000256" key="4">
    <source>
        <dbReference type="PIRSR" id="PIRSR601820-3"/>
    </source>
</evidence>
<proteinExistence type="predicted"/>
<dbReference type="AlphaFoldDB" id="A0A8B6BRV4"/>
<sequence>MSEQCECPAVYTQQLVCDDPLVVEAKIESFSESDYNKNYQISVTKFFKGKEAYDKLSDKTTLKTPKESAACGPVVFKVGSSYILSVSVSDGNMHHNLCGLQVDASSAKNILLEGLAGKYQENCDCEIPYMYDPPPFGPRSNNQCGLPPDSHDTVCARHSGGQCYWENCAVYNHNINDVYNPYPNADYNPNPNAVYNLNPNDVCNASPNSVYNPYPNAVYNPNRNAVYNINPNAVYNPNPNAVFNPNPNYVYNPNPNDVYNPNSNDVYNPSRNAVYNPNPNDVYNPNPNAVCNVNLNADYNRKP</sequence>
<feature type="disulfide bond" evidence="4">
    <location>
        <begin position="5"/>
        <end position="71"/>
    </location>
</feature>
<dbReference type="InterPro" id="IPR008993">
    <property type="entry name" value="TIMP-like_OB-fold"/>
</dbReference>
<dbReference type="GO" id="GO:0046872">
    <property type="term" value="F:metal ion binding"/>
    <property type="evidence" value="ECO:0007669"/>
    <property type="project" value="UniProtKB-KW"/>
</dbReference>
<dbReference type="GO" id="GO:0002020">
    <property type="term" value="F:protease binding"/>
    <property type="evidence" value="ECO:0007669"/>
    <property type="project" value="TreeGrafter"/>
</dbReference>
<dbReference type="EMBL" id="UYJE01000508">
    <property type="protein sequence ID" value="VDH93814.1"/>
    <property type="molecule type" value="Genomic_DNA"/>
</dbReference>
<organism evidence="5 6">
    <name type="scientific">Mytilus galloprovincialis</name>
    <name type="common">Mediterranean mussel</name>
    <dbReference type="NCBI Taxonomy" id="29158"/>
    <lineage>
        <taxon>Eukaryota</taxon>
        <taxon>Metazoa</taxon>
        <taxon>Spiralia</taxon>
        <taxon>Lophotrochozoa</taxon>
        <taxon>Mollusca</taxon>
        <taxon>Bivalvia</taxon>
        <taxon>Autobranchia</taxon>
        <taxon>Pteriomorphia</taxon>
        <taxon>Mytilida</taxon>
        <taxon>Mytiloidea</taxon>
        <taxon>Mytilidae</taxon>
        <taxon>Mytilinae</taxon>
        <taxon>Mytilus</taxon>
    </lineage>
</organism>
<evidence type="ECO:0008006" key="7">
    <source>
        <dbReference type="Google" id="ProtNLM"/>
    </source>
</evidence>
<comment type="subcellular location">
    <subcellularLocation>
        <location evidence="1">Secreted</location>
    </subcellularLocation>
</comment>
<dbReference type="Pfam" id="PF00965">
    <property type="entry name" value="TIMP"/>
    <property type="match status" value="1"/>
</dbReference>
<keyword evidence="3" id="KW-0479">Metal-binding</keyword>
<protein>
    <recommendedName>
        <fullName evidence="7">NTR domain-containing protein</fullName>
    </recommendedName>
</protein>
<accession>A0A8B6BRV4</accession>
<feature type="disulfide bond" evidence="4">
    <location>
        <begin position="17"/>
        <end position="123"/>
    </location>
</feature>